<organism evidence="2 3">
    <name type="scientific">Phytophthora sojae (strain P6497)</name>
    <name type="common">Soybean stem and root rot agent</name>
    <name type="synonym">Phytophthora megasperma f. sp. glycines</name>
    <dbReference type="NCBI Taxonomy" id="1094619"/>
    <lineage>
        <taxon>Eukaryota</taxon>
        <taxon>Sar</taxon>
        <taxon>Stramenopiles</taxon>
        <taxon>Oomycota</taxon>
        <taxon>Peronosporomycetes</taxon>
        <taxon>Peronosporales</taxon>
        <taxon>Peronosporaceae</taxon>
        <taxon>Phytophthora</taxon>
    </lineage>
</organism>
<dbReference type="InParanoid" id="G5A830"/>
<keyword evidence="3" id="KW-1185">Reference proteome</keyword>
<protein>
    <submittedName>
        <fullName evidence="2">Uncharacterized protein</fullName>
    </submittedName>
</protein>
<evidence type="ECO:0000313" key="3">
    <source>
        <dbReference type="Proteomes" id="UP000002640"/>
    </source>
</evidence>
<accession>G5A830</accession>
<feature type="region of interest" description="Disordered" evidence="1">
    <location>
        <begin position="550"/>
        <end position="574"/>
    </location>
</feature>
<dbReference type="GeneID" id="20647822"/>
<proteinExistence type="predicted"/>
<dbReference type="KEGG" id="psoj:PHYSODRAFT_339924"/>
<dbReference type="AlphaFoldDB" id="G5A830"/>
<dbReference type="RefSeq" id="XP_009536228.1">
    <property type="nucleotide sequence ID" value="XM_009537933.1"/>
</dbReference>
<sequence>MDAANRQVSASSLVEKTEGRMAHLHVALEFGEEITEEQLHAPYLMPELLDSGSCTMDKVHDSACSDVDFASSDEEEAEDVQPTRRRVFQFAASFSTLGAAKAGIDTFDGSVYKFSYNYGKKGHGERVFQCVSHRECAKWVRLAQDVDGGFKMEHAEVGDILLGCGPKKRRKILQERYAEVPELSELLPDPVQLKNHKTHLKSALAGGWTLVDFGTYMTHYDRDQYSKAFVPWAYMLAFDSLDRTSGIANAYLEIWPEITLLNCYPHFSGKTRSKKQFGALANIILSYWRSQGESEYADWMGQYYMGNLWGNWFYTAAIPGLTPSQNALESHHKDDIKITTMLETLPVRKSSGGQRKQIGSLVKDSTDSHQFSVDVLMHDFLRHPLHPVRWTVMKAFPISEKIMNGLTHHLQGKETSWRESRGRYYWLLKFSDLRRLQHGPPGESSKLRTAEAVVANITMVPQHGSPGESSKTLSRGSAGSDITMAVFTFAAKDHLVTRTNMATPEDARELLTMSESDSNDQRSQTLKTDSAAAAKNYPYGYGWPFATSGDDVDLDAKNEPQEEEEMQLTSASDDASGSFNNPFDFFITLFNLTQSASGSGSGFSLTSEELDSMREVIGKTKDLQKMKKKKTGALRIGVDDDDTE</sequence>
<dbReference type="Proteomes" id="UP000002640">
    <property type="component" value="Unassembled WGS sequence"/>
</dbReference>
<evidence type="ECO:0000256" key="1">
    <source>
        <dbReference type="SAM" id="MobiDB-lite"/>
    </source>
</evidence>
<gene>
    <name evidence="2" type="ORF">PHYSODRAFT_339924</name>
</gene>
<evidence type="ECO:0000313" key="2">
    <source>
        <dbReference type="EMBL" id="EGZ08056.1"/>
    </source>
</evidence>
<dbReference type="EMBL" id="JH159161">
    <property type="protein sequence ID" value="EGZ08056.1"/>
    <property type="molecule type" value="Genomic_DNA"/>
</dbReference>
<reference evidence="2 3" key="1">
    <citation type="journal article" date="2006" name="Science">
        <title>Phytophthora genome sequences uncover evolutionary origins and mechanisms of pathogenesis.</title>
        <authorList>
            <person name="Tyler B.M."/>
            <person name="Tripathy S."/>
            <person name="Zhang X."/>
            <person name="Dehal P."/>
            <person name="Jiang R.H."/>
            <person name="Aerts A."/>
            <person name="Arredondo F.D."/>
            <person name="Baxter L."/>
            <person name="Bensasson D."/>
            <person name="Beynon J.L."/>
            <person name="Chapman J."/>
            <person name="Damasceno C.M."/>
            <person name="Dorrance A.E."/>
            <person name="Dou D."/>
            <person name="Dickerman A.W."/>
            <person name="Dubchak I.L."/>
            <person name="Garbelotto M."/>
            <person name="Gijzen M."/>
            <person name="Gordon S.G."/>
            <person name="Govers F."/>
            <person name="Grunwald N.J."/>
            <person name="Huang W."/>
            <person name="Ivors K.L."/>
            <person name="Jones R.W."/>
            <person name="Kamoun S."/>
            <person name="Krampis K."/>
            <person name="Lamour K.H."/>
            <person name="Lee M.K."/>
            <person name="McDonald W.H."/>
            <person name="Medina M."/>
            <person name="Meijer H.J."/>
            <person name="Nordberg E.K."/>
            <person name="Maclean D.J."/>
            <person name="Ospina-Giraldo M.D."/>
            <person name="Morris P.F."/>
            <person name="Phuntumart V."/>
            <person name="Putnam N.H."/>
            <person name="Rash S."/>
            <person name="Rose J.K."/>
            <person name="Sakihama Y."/>
            <person name="Salamov A.A."/>
            <person name="Savidor A."/>
            <person name="Scheuring C.F."/>
            <person name="Smith B.M."/>
            <person name="Sobral B.W."/>
            <person name="Terry A."/>
            <person name="Torto-Alalibo T.A."/>
            <person name="Win J."/>
            <person name="Xu Z."/>
            <person name="Zhang H."/>
            <person name="Grigoriev I.V."/>
            <person name="Rokhsar D.S."/>
            <person name="Boore J.L."/>
        </authorList>
    </citation>
    <scope>NUCLEOTIDE SEQUENCE [LARGE SCALE GENOMIC DNA]</scope>
    <source>
        <strain evidence="2 3">P6497</strain>
    </source>
</reference>
<name>G5A830_PHYSP</name>